<evidence type="ECO:0000313" key="1">
    <source>
        <dbReference type="EMBL" id="GFQ92891.1"/>
    </source>
</evidence>
<evidence type="ECO:0000313" key="2">
    <source>
        <dbReference type="Proteomes" id="UP000887116"/>
    </source>
</evidence>
<name>A0A8X6G048_TRICU</name>
<dbReference type="EMBL" id="BMAO01014102">
    <property type="protein sequence ID" value="GFQ92891.1"/>
    <property type="molecule type" value="Genomic_DNA"/>
</dbReference>
<feature type="non-terminal residue" evidence="1">
    <location>
        <position position="1"/>
    </location>
</feature>
<comment type="caution">
    <text evidence="1">The sequence shown here is derived from an EMBL/GenBank/DDBJ whole genome shotgun (WGS) entry which is preliminary data.</text>
</comment>
<gene>
    <name evidence="1" type="ORF">TNCT_637721</name>
</gene>
<sequence>RGKLFFKIVLASELKKNGVPQPRDKIVVENGLVYDTSTWAYD</sequence>
<proteinExistence type="predicted"/>
<accession>A0A8X6G048</accession>
<dbReference type="Proteomes" id="UP000887116">
    <property type="component" value="Unassembled WGS sequence"/>
</dbReference>
<protein>
    <submittedName>
        <fullName evidence="1">Uncharacterized protein</fullName>
    </submittedName>
</protein>
<organism evidence="1 2">
    <name type="scientific">Trichonephila clavata</name>
    <name type="common">Joro spider</name>
    <name type="synonym">Nephila clavata</name>
    <dbReference type="NCBI Taxonomy" id="2740835"/>
    <lineage>
        <taxon>Eukaryota</taxon>
        <taxon>Metazoa</taxon>
        <taxon>Ecdysozoa</taxon>
        <taxon>Arthropoda</taxon>
        <taxon>Chelicerata</taxon>
        <taxon>Arachnida</taxon>
        <taxon>Araneae</taxon>
        <taxon>Araneomorphae</taxon>
        <taxon>Entelegynae</taxon>
        <taxon>Araneoidea</taxon>
        <taxon>Nephilidae</taxon>
        <taxon>Trichonephila</taxon>
    </lineage>
</organism>
<dbReference type="AlphaFoldDB" id="A0A8X6G048"/>
<reference evidence="1" key="1">
    <citation type="submission" date="2020-07" db="EMBL/GenBank/DDBJ databases">
        <title>Multicomponent nature underlies the extraordinary mechanical properties of spider dragline silk.</title>
        <authorList>
            <person name="Kono N."/>
            <person name="Nakamura H."/>
            <person name="Mori M."/>
            <person name="Yoshida Y."/>
            <person name="Ohtoshi R."/>
            <person name="Malay A.D."/>
            <person name="Moran D.A.P."/>
            <person name="Tomita M."/>
            <person name="Numata K."/>
            <person name="Arakawa K."/>
        </authorList>
    </citation>
    <scope>NUCLEOTIDE SEQUENCE</scope>
</reference>
<keyword evidence="2" id="KW-1185">Reference proteome</keyword>